<keyword evidence="7 11" id="KW-0520">NAD</keyword>
<dbReference type="Proteomes" id="UP000187338">
    <property type="component" value="Unassembled WGS sequence"/>
</dbReference>
<accession>A0A1L8CZS5</accession>
<dbReference type="Pfam" id="PF01370">
    <property type="entry name" value="Epimerase"/>
    <property type="match status" value="1"/>
</dbReference>
<keyword evidence="10 11" id="KW-0119">Carbohydrate metabolism</keyword>
<reference evidence="14" key="1">
    <citation type="submission" date="2016-12" db="EMBL/GenBank/DDBJ databases">
        <title>Draft Genome Sequences od Carboxydothermus pertinax and islandicus, Hydrogenogenic Carboxydotrophic Bacteria.</title>
        <authorList>
            <person name="Fukuyama Y."/>
            <person name="Ohmae K."/>
            <person name="Yoneda Y."/>
            <person name="Yoshida T."/>
            <person name="Sako Y."/>
        </authorList>
    </citation>
    <scope>NUCLEOTIDE SEQUENCE [LARGE SCALE GENOMIC DNA]</scope>
    <source>
        <strain evidence="14">SET</strain>
    </source>
</reference>
<evidence type="ECO:0000256" key="8">
    <source>
        <dbReference type="ARBA" id="ARBA00023144"/>
    </source>
</evidence>
<dbReference type="PANTHER" id="PTHR43725:SF53">
    <property type="entry name" value="UDP-ARABINOSE 4-EPIMERASE 1"/>
    <property type="match status" value="1"/>
</dbReference>
<dbReference type="InterPro" id="IPR036291">
    <property type="entry name" value="NAD(P)-bd_dom_sf"/>
</dbReference>
<comment type="cofactor">
    <cofactor evidence="2 11">
        <name>NAD(+)</name>
        <dbReference type="ChEBI" id="CHEBI:57540"/>
    </cofactor>
</comment>
<gene>
    <name evidence="13" type="ORF">ciss_03790</name>
</gene>
<sequence>MILVTGGAGYIGSHIVRQLCLKKEKVLVVDNLSKGHKKAVDTGAKLIVGDFGDENLLKEIFKKYDIQAVIHLAAQSLVGESMVQPEKYFEENIGKTLSMLKVMLKANVKKIVFSSTAAVYGEPETWPITEDFPHKPTNVYGYSKLVIEQCLEWYRQIHGFNYVSLRYFNAAGADPAGDIGEDHNPETHLIPLIFKVILGEQDELTVFGTDYPTPDGTCIRDYIHVNDLAEAHILALNKLNKDESGVYNLGNQKGFSVKEIINVAEEVTGVKVKVRYGQRRPGDPAVLVASSEKIQKELNFSPQFGDIKTIVLTAWKWHKNNPRGYDR</sequence>
<evidence type="ECO:0000313" key="13">
    <source>
        <dbReference type="EMBL" id="GAV24446.1"/>
    </source>
</evidence>
<name>A0A1L8CZS5_9THEO</name>
<dbReference type="PANTHER" id="PTHR43725">
    <property type="entry name" value="UDP-GLUCOSE 4-EPIMERASE"/>
    <property type="match status" value="1"/>
</dbReference>
<dbReference type="EC" id="5.1.3.2" evidence="5 11"/>
<dbReference type="Gene3D" id="3.90.25.10">
    <property type="entry name" value="UDP-galactose 4-epimerase, domain 1"/>
    <property type="match status" value="1"/>
</dbReference>
<dbReference type="OrthoDB" id="9811743at2"/>
<dbReference type="EMBL" id="BDJL01000007">
    <property type="protein sequence ID" value="GAV24446.1"/>
    <property type="molecule type" value="Genomic_DNA"/>
</dbReference>
<evidence type="ECO:0000256" key="10">
    <source>
        <dbReference type="ARBA" id="ARBA00023277"/>
    </source>
</evidence>
<dbReference type="GO" id="GO:0033499">
    <property type="term" value="P:galactose catabolic process via UDP-galactose, Leloir pathway"/>
    <property type="evidence" value="ECO:0007669"/>
    <property type="project" value="TreeGrafter"/>
</dbReference>
<evidence type="ECO:0000256" key="1">
    <source>
        <dbReference type="ARBA" id="ARBA00000083"/>
    </source>
</evidence>
<keyword evidence="9 11" id="KW-0413">Isomerase</keyword>
<comment type="pathway">
    <text evidence="3 11">Carbohydrate metabolism; galactose metabolism.</text>
</comment>
<evidence type="ECO:0000313" key="14">
    <source>
        <dbReference type="Proteomes" id="UP000187338"/>
    </source>
</evidence>
<dbReference type="STRING" id="661089.ciss_03790"/>
<evidence type="ECO:0000256" key="4">
    <source>
        <dbReference type="ARBA" id="ARBA00007637"/>
    </source>
</evidence>
<dbReference type="RefSeq" id="WP_075864649.1">
    <property type="nucleotide sequence ID" value="NZ_BDJL01000007.1"/>
</dbReference>
<comment type="subunit">
    <text evidence="11">Homodimer.</text>
</comment>
<proteinExistence type="inferred from homology"/>
<dbReference type="InterPro" id="IPR001509">
    <property type="entry name" value="Epimerase_deHydtase"/>
</dbReference>
<keyword evidence="8" id="KW-0299">Galactose metabolism</keyword>
<evidence type="ECO:0000256" key="5">
    <source>
        <dbReference type="ARBA" id="ARBA00013189"/>
    </source>
</evidence>
<evidence type="ECO:0000256" key="3">
    <source>
        <dbReference type="ARBA" id="ARBA00004947"/>
    </source>
</evidence>
<comment type="caution">
    <text evidence="13">The sequence shown here is derived from an EMBL/GenBank/DDBJ whole genome shotgun (WGS) entry which is preliminary data.</text>
</comment>
<dbReference type="SUPFAM" id="SSF51735">
    <property type="entry name" value="NAD(P)-binding Rossmann-fold domains"/>
    <property type="match status" value="1"/>
</dbReference>
<dbReference type="AlphaFoldDB" id="A0A1L8CZS5"/>
<evidence type="ECO:0000256" key="2">
    <source>
        <dbReference type="ARBA" id="ARBA00001911"/>
    </source>
</evidence>
<evidence type="ECO:0000256" key="9">
    <source>
        <dbReference type="ARBA" id="ARBA00023235"/>
    </source>
</evidence>
<dbReference type="InterPro" id="IPR005886">
    <property type="entry name" value="UDP_G4E"/>
</dbReference>
<evidence type="ECO:0000256" key="6">
    <source>
        <dbReference type="ARBA" id="ARBA00018569"/>
    </source>
</evidence>
<protein>
    <recommendedName>
        <fullName evidence="6 11">UDP-glucose 4-epimerase</fullName>
        <ecNumber evidence="5 11">5.1.3.2</ecNumber>
    </recommendedName>
</protein>
<comment type="catalytic activity">
    <reaction evidence="1 11">
        <text>UDP-alpha-D-glucose = UDP-alpha-D-galactose</text>
        <dbReference type="Rhea" id="RHEA:22168"/>
        <dbReference type="ChEBI" id="CHEBI:58885"/>
        <dbReference type="ChEBI" id="CHEBI:66914"/>
        <dbReference type="EC" id="5.1.3.2"/>
    </reaction>
</comment>
<comment type="similarity">
    <text evidence="4 11">Belongs to the NAD(P)-dependent epimerase/dehydratase family.</text>
</comment>
<dbReference type="NCBIfam" id="TIGR01179">
    <property type="entry name" value="galE"/>
    <property type="match status" value="1"/>
</dbReference>
<keyword evidence="14" id="KW-1185">Reference proteome</keyword>
<dbReference type="GO" id="GO:0003978">
    <property type="term" value="F:UDP-glucose 4-epimerase activity"/>
    <property type="evidence" value="ECO:0007669"/>
    <property type="project" value="UniProtKB-UniRule"/>
</dbReference>
<dbReference type="UniPathway" id="UPA00214"/>
<evidence type="ECO:0000259" key="12">
    <source>
        <dbReference type="Pfam" id="PF01370"/>
    </source>
</evidence>
<dbReference type="Gene3D" id="3.40.50.720">
    <property type="entry name" value="NAD(P)-binding Rossmann-like Domain"/>
    <property type="match status" value="1"/>
</dbReference>
<evidence type="ECO:0000256" key="11">
    <source>
        <dbReference type="RuleBase" id="RU366046"/>
    </source>
</evidence>
<dbReference type="CDD" id="cd05247">
    <property type="entry name" value="UDP_G4E_1_SDR_e"/>
    <property type="match status" value="1"/>
</dbReference>
<organism evidence="13 14">
    <name type="scientific">Carboxydothermus islandicus</name>
    <dbReference type="NCBI Taxonomy" id="661089"/>
    <lineage>
        <taxon>Bacteria</taxon>
        <taxon>Bacillati</taxon>
        <taxon>Bacillota</taxon>
        <taxon>Clostridia</taxon>
        <taxon>Thermoanaerobacterales</taxon>
        <taxon>Thermoanaerobacteraceae</taxon>
        <taxon>Carboxydothermus</taxon>
    </lineage>
</organism>
<feature type="domain" description="NAD-dependent epimerase/dehydratase" evidence="12">
    <location>
        <begin position="2"/>
        <end position="250"/>
    </location>
</feature>
<evidence type="ECO:0000256" key="7">
    <source>
        <dbReference type="ARBA" id="ARBA00023027"/>
    </source>
</evidence>